<dbReference type="VEuPathDB" id="FungiDB:BCV72DRAFT_322706"/>
<proteinExistence type="predicted"/>
<dbReference type="AlphaFoldDB" id="A0A1X0QN66"/>
<reference evidence="1" key="1">
    <citation type="journal article" date="2016" name="Proc. Natl. Acad. Sci. U.S.A.">
        <title>Lipid metabolic changes in an early divergent fungus govern the establishment of a mutualistic symbiosis with endobacteria.</title>
        <authorList>
            <person name="Lastovetsky O.A."/>
            <person name="Gaspar M.L."/>
            <person name="Mondo S.J."/>
            <person name="LaButti K.M."/>
            <person name="Sandor L."/>
            <person name="Grigoriev I.V."/>
            <person name="Henry S.A."/>
            <person name="Pawlowska T.E."/>
        </authorList>
    </citation>
    <scope>NUCLEOTIDE SEQUENCE [LARGE SCALE GENOMIC DNA]</scope>
    <source>
        <strain evidence="1">ATCC 52814</strain>
    </source>
</reference>
<dbReference type="Proteomes" id="UP000242414">
    <property type="component" value="Unassembled WGS sequence"/>
</dbReference>
<sequence>MLFSFFHIFFSQKEKIVTRRCDGISVAQIAIEENIPERTIRRVYQQWKKNETVETKRRSGRPLIFNYRKRRELGRIVRANRRATLKEIRQLISTKACEDTIRKELKKLG</sequence>
<dbReference type="Pfam" id="PF13384">
    <property type="entry name" value="HTH_23"/>
    <property type="match status" value="1"/>
</dbReference>
<name>A0A1X0QN66_RHIZD</name>
<dbReference type="Gene3D" id="1.10.10.10">
    <property type="entry name" value="Winged helix-like DNA-binding domain superfamily/Winged helix DNA-binding domain"/>
    <property type="match status" value="1"/>
</dbReference>
<accession>A0A1X0QN66</accession>
<gene>
    <name evidence="1" type="ORF">BCV72DRAFT_322706</name>
</gene>
<organism evidence="1">
    <name type="scientific">Rhizopus microsporus var. microsporus</name>
    <dbReference type="NCBI Taxonomy" id="86635"/>
    <lineage>
        <taxon>Eukaryota</taxon>
        <taxon>Fungi</taxon>
        <taxon>Fungi incertae sedis</taxon>
        <taxon>Mucoromycota</taxon>
        <taxon>Mucoromycotina</taxon>
        <taxon>Mucoromycetes</taxon>
        <taxon>Mucorales</taxon>
        <taxon>Mucorineae</taxon>
        <taxon>Rhizopodaceae</taxon>
        <taxon>Rhizopus</taxon>
    </lineage>
</organism>
<dbReference type="InterPro" id="IPR036388">
    <property type="entry name" value="WH-like_DNA-bd_sf"/>
</dbReference>
<evidence type="ECO:0000313" key="1">
    <source>
        <dbReference type="EMBL" id="ORE01194.1"/>
    </source>
</evidence>
<dbReference type="EMBL" id="KV922169">
    <property type="protein sequence ID" value="ORE01194.1"/>
    <property type="molecule type" value="Genomic_DNA"/>
</dbReference>
<protein>
    <recommendedName>
        <fullName evidence="2">Transposase Tc1-like domain-containing protein</fullName>
    </recommendedName>
</protein>
<evidence type="ECO:0008006" key="2">
    <source>
        <dbReference type="Google" id="ProtNLM"/>
    </source>
</evidence>
<dbReference type="SUPFAM" id="SSF46689">
    <property type="entry name" value="Homeodomain-like"/>
    <property type="match status" value="1"/>
</dbReference>
<dbReference type="InterPro" id="IPR009057">
    <property type="entry name" value="Homeodomain-like_sf"/>
</dbReference>